<keyword evidence="2" id="KW-0677">Repeat</keyword>
<dbReference type="SUPFAM" id="SSF52540">
    <property type="entry name" value="P-loop containing nucleoside triphosphate hydrolases"/>
    <property type="match status" value="1"/>
</dbReference>
<evidence type="ECO:0000256" key="9">
    <source>
        <dbReference type="SAM" id="Coils"/>
    </source>
</evidence>
<keyword evidence="4" id="KW-0863">Zinc-finger</keyword>
<feature type="domain" description="NF-X1-type" evidence="10">
    <location>
        <begin position="841"/>
        <end position="861"/>
    </location>
</feature>
<evidence type="ECO:0000256" key="3">
    <source>
        <dbReference type="ARBA" id="ARBA00022741"/>
    </source>
</evidence>
<dbReference type="CDD" id="cd18808">
    <property type="entry name" value="SF1_C_Upf1"/>
    <property type="match status" value="1"/>
</dbReference>
<dbReference type="PANTHER" id="PTHR10887:SF341">
    <property type="entry name" value="NFX1-TYPE ZINC FINGER-CONTAINING PROTEIN 1"/>
    <property type="match status" value="1"/>
</dbReference>
<dbReference type="Proteomes" id="UP000095287">
    <property type="component" value="Unplaced"/>
</dbReference>
<evidence type="ECO:0000256" key="1">
    <source>
        <dbReference type="ARBA" id="ARBA00022723"/>
    </source>
</evidence>
<dbReference type="InterPro" id="IPR041677">
    <property type="entry name" value="DNA2/NAM7_AAA_11"/>
</dbReference>
<protein>
    <submittedName>
        <fullName evidence="12">AAA family ATPase</fullName>
    </submittedName>
</protein>
<dbReference type="CDD" id="cd17936">
    <property type="entry name" value="EEXXEc_NFX1"/>
    <property type="match status" value="1"/>
</dbReference>
<keyword evidence="8" id="KW-0067">ATP-binding</keyword>
<evidence type="ECO:0000256" key="7">
    <source>
        <dbReference type="ARBA" id="ARBA00022833"/>
    </source>
</evidence>
<dbReference type="InterPro" id="IPR041679">
    <property type="entry name" value="DNA2/NAM7-like_C"/>
</dbReference>
<dbReference type="GO" id="GO:0031380">
    <property type="term" value="C:nuclear RNA-directed RNA polymerase complex"/>
    <property type="evidence" value="ECO:0007669"/>
    <property type="project" value="TreeGrafter"/>
</dbReference>
<organism evidence="11 12">
    <name type="scientific">Steinernema glaseri</name>
    <dbReference type="NCBI Taxonomy" id="37863"/>
    <lineage>
        <taxon>Eukaryota</taxon>
        <taxon>Metazoa</taxon>
        <taxon>Ecdysozoa</taxon>
        <taxon>Nematoda</taxon>
        <taxon>Chromadorea</taxon>
        <taxon>Rhabditida</taxon>
        <taxon>Tylenchina</taxon>
        <taxon>Panagrolaimomorpha</taxon>
        <taxon>Strongyloidoidea</taxon>
        <taxon>Steinernematidae</taxon>
        <taxon>Steinernema</taxon>
    </lineage>
</organism>
<sequence>MPLGCLSNMFETEGTPPPNDFRMESVVPTKEDLLFDGEPYLRKNIVKGPYDDAEHYLDVHFRLLREDSLRVLRDGVRQYRQHGYKPRKKVTEAIVYKNVRIGMPVSVEDGGMVSEAKFRARICNSVRQLMHGSLVVLSNDNFAKNFLFATVYHRNRLDLDAGYVTLEFFMNQGPVDYSSQYQIMESPAFFEAYRHVLRGLQSFARGEDIPLSKYLIKLNTSPGLPSYFQEARTFDMDFSILSDERRSWIVDVREAHEIVTPDDIGLDPSQQKALMMALQQELAVIQGPPGTGKTYLGHQICRLLLANQRLWNSDRRHPMLVRHMVRVGTRCHNPDFKPYMLNEIRRHHKDRFSRDLNAQRRKIQEERREIVEKIGEISTDLAMASNGVMPIDKLIIPKERVISKDHEEEFMLQRSDGFTVYTLGEVFFHWLADEHRPADVEHDILEAEPFTEEDVACITDIYKMPLYKRWRLYSYWMVRFRVKKERQLQELQTQYDNLTRRMAELRQRQDLEILKSARVIGMTTTGAARLQSILATIQCPIVIVEEAAEVFEAHIVTALTVHCKHVILIGDHKQLRPTPEVYDLGRQFHLDVSLFERLMKNNFPYVMLQYQHRMRPEISQAVMPLFYDNLRDDPSVRRYPPVAGMDKNFVFINHHSPEENSEALVSHLNKYEGEYAVRIALYLLHQGYLPQQIAIITPYVEQMMYIRRRADELICRGNGVRIEAVDSYQGEESDLVILSLVRSLNPEGKIGFLRVQNRVCVAMSRAKMGLYVLGNIDFLADDCELWDRMKTTLENRGVLSNVLPIVCQDHGRHQDITIWRDFAKAAAEGGCFEPCDFRLDCGHACNRLCHPTPHDDVDCTEPCARACPVGHPCDKLCSDPCGDCMQDVPVDLPCGHRSTKPCYTTYRPVPCDQRCLKTFPCGHQCQKTCSEPCPTVCHELVQKRFKCGHSAEMACSDDVSKGRCGGKSMKRWSACGHEIEADCWLDPAKIPCPHPCGMTLTDCKHTCKGTCGGCRQGRLHIRCEERCKRILFCGHPCTSTCSGVCPPCDRTCETECFHSRCAVPSNGSTKKKVSFQ</sequence>
<evidence type="ECO:0000256" key="6">
    <source>
        <dbReference type="ARBA" id="ARBA00022806"/>
    </source>
</evidence>
<evidence type="ECO:0000313" key="11">
    <source>
        <dbReference type="Proteomes" id="UP000095287"/>
    </source>
</evidence>
<keyword evidence="1" id="KW-0479">Metal-binding</keyword>
<evidence type="ECO:0000256" key="4">
    <source>
        <dbReference type="ARBA" id="ARBA00022771"/>
    </source>
</evidence>
<feature type="domain" description="NF-X1-type" evidence="10">
    <location>
        <begin position="921"/>
        <end position="939"/>
    </location>
</feature>
<feature type="domain" description="NF-X1-type" evidence="10">
    <location>
        <begin position="1033"/>
        <end position="1050"/>
    </location>
</feature>
<evidence type="ECO:0000256" key="5">
    <source>
        <dbReference type="ARBA" id="ARBA00022801"/>
    </source>
</evidence>
<keyword evidence="5" id="KW-0378">Hydrolase</keyword>
<evidence type="ECO:0000256" key="2">
    <source>
        <dbReference type="ARBA" id="ARBA00022737"/>
    </source>
</evidence>
<dbReference type="InterPro" id="IPR027417">
    <property type="entry name" value="P-loop_NTPase"/>
</dbReference>
<evidence type="ECO:0000256" key="8">
    <source>
        <dbReference type="ARBA" id="ARBA00022840"/>
    </source>
</evidence>
<dbReference type="FunFam" id="3.40.50.300:FF:000326">
    <property type="entry name" value="P-loop containing nucleoside triphosphate hydrolase"/>
    <property type="match status" value="1"/>
</dbReference>
<dbReference type="AlphaFoldDB" id="A0A1I8A7B5"/>
<dbReference type="GO" id="GO:0016787">
    <property type="term" value="F:hydrolase activity"/>
    <property type="evidence" value="ECO:0007669"/>
    <property type="project" value="UniProtKB-KW"/>
</dbReference>
<reference evidence="12" key="1">
    <citation type="submission" date="2016-11" db="UniProtKB">
        <authorList>
            <consortium name="WormBaseParasite"/>
        </authorList>
    </citation>
    <scope>IDENTIFICATION</scope>
</reference>
<dbReference type="SMART" id="SM00438">
    <property type="entry name" value="ZnF_NFX"/>
    <property type="match status" value="4"/>
</dbReference>
<dbReference type="InterPro" id="IPR057373">
    <property type="entry name" value="ZNFX1"/>
</dbReference>
<feature type="coiled-coil region" evidence="9">
    <location>
        <begin position="349"/>
        <end position="376"/>
    </location>
</feature>
<dbReference type="Pfam" id="PF25396">
    <property type="entry name" value="ZNFX1"/>
    <property type="match status" value="1"/>
</dbReference>
<dbReference type="GO" id="GO:0004386">
    <property type="term" value="F:helicase activity"/>
    <property type="evidence" value="ECO:0007669"/>
    <property type="project" value="UniProtKB-KW"/>
</dbReference>
<dbReference type="GO" id="GO:0031048">
    <property type="term" value="P:regulatory ncRNA-mediated heterochromatin formation"/>
    <property type="evidence" value="ECO:0007669"/>
    <property type="project" value="TreeGrafter"/>
</dbReference>
<dbReference type="WBParaSite" id="L893_g33578.t1">
    <property type="protein sequence ID" value="L893_g33578.t1"/>
    <property type="gene ID" value="L893_g33578"/>
</dbReference>
<keyword evidence="9" id="KW-0175">Coiled coil</keyword>
<dbReference type="InterPro" id="IPR045055">
    <property type="entry name" value="DNA2/NAM7-like"/>
</dbReference>
<keyword evidence="7" id="KW-0862">Zinc</keyword>
<dbReference type="Pfam" id="PF13086">
    <property type="entry name" value="AAA_11"/>
    <property type="match status" value="1"/>
</dbReference>
<dbReference type="GO" id="GO:0005524">
    <property type="term" value="F:ATP binding"/>
    <property type="evidence" value="ECO:0007669"/>
    <property type="project" value="UniProtKB-KW"/>
</dbReference>
<keyword evidence="11" id="KW-1185">Reference proteome</keyword>
<feature type="coiled-coil region" evidence="9">
    <location>
        <begin position="481"/>
        <end position="508"/>
    </location>
</feature>
<dbReference type="InterPro" id="IPR000967">
    <property type="entry name" value="Znf_NFX1"/>
</dbReference>
<dbReference type="InterPro" id="IPR047187">
    <property type="entry name" value="SF1_C_Upf1"/>
</dbReference>
<feature type="domain" description="NF-X1-type" evidence="10">
    <location>
        <begin position="867"/>
        <end position="886"/>
    </location>
</feature>
<keyword evidence="6" id="KW-0347">Helicase</keyword>
<dbReference type="GO" id="GO:0008270">
    <property type="term" value="F:zinc ion binding"/>
    <property type="evidence" value="ECO:0007669"/>
    <property type="project" value="UniProtKB-KW"/>
</dbReference>
<dbReference type="Gene3D" id="3.40.50.300">
    <property type="entry name" value="P-loop containing nucleotide triphosphate hydrolases"/>
    <property type="match status" value="3"/>
</dbReference>
<keyword evidence="3" id="KW-0547">Nucleotide-binding</keyword>
<dbReference type="GO" id="GO:0005694">
    <property type="term" value="C:chromosome"/>
    <property type="evidence" value="ECO:0007669"/>
    <property type="project" value="UniProtKB-ARBA"/>
</dbReference>
<dbReference type="PANTHER" id="PTHR10887">
    <property type="entry name" value="DNA2/NAM7 HELICASE FAMILY"/>
    <property type="match status" value="1"/>
</dbReference>
<name>A0A1I8A7B5_9BILA</name>
<evidence type="ECO:0000313" key="12">
    <source>
        <dbReference type="WBParaSite" id="L893_g33578.t1"/>
    </source>
</evidence>
<proteinExistence type="predicted"/>
<evidence type="ECO:0000259" key="10">
    <source>
        <dbReference type="SMART" id="SM00438"/>
    </source>
</evidence>
<accession>A0A1I8A7B5</accession>
<dbReference type="Pfam" id="PF13087">
    <property type="entry name" value="AAA_12"/>
    <property type="match status" value="1"/>
</dbReference>